<dbReference type="GO" id="GO:0009252">
    <property type="term" value="P:peptidoglycan biosynthetic process"/>
    <property type="evidence" value="ECO:0007669"/>
    <property type="project" value="UniProtKB-UniRule"/>
</dbReference>
<dbReference type="PANTHER" id="PTHR43692">
    <property type="entry name" value="UDP-N-ACETYLMURAMOYLALANINE--D-GLUTAMATE LIGASE"/>
    <property type="match status" value="1"/>
</dbReference>
<evidence type="ECO:0000256" key="15">
    <source>
        <dbReference type="ARBA" id="ARBA00032324"/>
    </source>
</evidence>
<evidence type="ECO:0000256" key="2">
    <source>
        <dbReference type="ARBA" id="ARBA00004496"/>
    </source>
</evidence>
<protein>
    <recommendedName>
        <fullName evidence="6 17">UDP-N-acetylmuramoylalanine--D-glutamate ligase</fullName>
        <ecNumber evidence="5 17">6.3.2.9</ecNumber>
    </recommendedName>
    <alternativeName>
        <fullName evidence="15 17">D-glutamic acid-adding enzyme</fullName>
    </alternativeName>
    <alternativeName>
        <fullName evidence="14 17">UDP-N-acetylmuramoyl-L-alanyl-D-glutamate synthetase</fullName>
    </alternativeName>
</protein>
<dbReference type="UniPathway" id="UPA00219"/>
<dbReference type="InterPro" id="IPR005762">
    <property type="entry name" value="MurD"/>
</dbReference>
<evidence type="ECO:0000256" key="18">
    <source>
        <dbReference type="RuleBase" id="RU003664"/>
    </source>
</evidence>
<dbReference type="Pfam" id="PF21799">
    <property type="entry name" value="MurD-like_N"/>
    <property type="match status" value="1"/>
</dbReference>
<dbReference type="Gene3D" id="3.40.1190.10">
    <property type="entry name" value="Mur-like, catalytic domain"/>
    <property type="match status" value="1"/>
</dbReference>
<evidence type="ECO:0000256" key="7">
    <source>
        <dbReference type="ARBA" id="ARBA00022490"/>
    </source>
</evidence>
<dbReference type="SUPFAM" id="SSF51984">
    <property type="entry name" value="MurCD N-terminal domain"/>
    <property type="match status" value="1"/>
</dbReference>
<keyword evidence="22" id="KW-1185">Reference proteome</keyword>
<evidence type="ECO:0000313" key="22">
    <source>
        <dbReference type="Proteomes" id="UP000571017"/>
    </source>
</evidence>
<dbReference type="Pfam" id="PF08245">
    <property type="entry name" value="Mur_ligase_M"/>
    <property type="match status" value="1"/>
</dbReference>
<dbReference type="EC" id="6.3.2.9" evidence="5 17"/>
<dbReference type="PANTHER" id="PTHR43692:SF1">
    <property type="entry name" value="UDP-N-ACETYLMURAMOYLALANINE--D-GLUTAMATE LIGASE"/>
    <property type="match status" value="1"/>
</dbReference>
<evidence type="ECO:0000256" key="1">
    <source>
        <dbReference type="ARBA" id="ARBA00002734"/>
    </source>
</evidence>
<comment type="subcellular location">
    <subcellularLocation>
        <location evidence="2 17 18">Cytoplasm</location>
    </subcellularLocation>
</comment>
<dbReference type="InterPro" id="IPR036615">
    <property type="entry name" value="Mur_ligase_C_dom_sf"/>
</dbReference>
<dbReference type="GO" id="GO:0005737">
    <property type="term" value="C:cytoplasm"/>
    <property type="evidence" value="ECO:0007669"/>
    <property type="project" value="UniProtKB-SubCell"/>
</dbReference>
<sequence length="448" mass="49069">MKTLSNFPYEHVLVLGLAKSGTAAAHLLIDSDVKVRVNDFKAEETSESVVGLKSKGAEVILGGHPLTALDGIDLMVKNPGIPYENRLVDEAVDRGIPVVTEVELASYLHEGPLIGVTGSNGKTTTTTLIYDMIQADQKPVSVAGNIGKVSCEVARYTSLEETMVVELSSFQLLGTEAFRPDVAVWLNLYEAHLDYHHTLKNYHDAKAKLIANQTEEDALVYNADDERVMSYVQSAKARRIAFSLEHQGSGAWADEQSIYFQDEAIMKREDIVLVGPQNLQNILAAVAAVKQVGVSNKAIEHVLTTFTGVQHRLEFVTETNGRRFYNDSKATNILATSYALRSFEKPVILLAGGLDRGNDFDGLKEYLSGVKGMVLFGETADKLATTAEEAGITSIVKVETMQEAVDAAYDLSTTEDVILLSPACASWDQYRTFEERGNMFTEAVHKLK</sequence>
<evidence type="ECO:0000256" key="11">
    <source>
        <dbReference type="ARBA" id="ARBA00022960"/>
    </source>
</evidence>
<proteinExistence type="inferred from homology"/>
<evidence type="ECO:0000256" key="9">
    <source>
        <dbReference type="ARBA" id="ARBA00022741"/>
    </source>
</evidence>
<keyword evidence="9 17" id="KW-0547">Nucleotide-binding</keyword>
<dbReference type="Gene3D" id="3.40.50.720">
    <property type="entry name" value="NAD(P)-binding Rossmann-like Domain"/>
    <property type="match status" value="1"/>
</dbReference>
<dbReference type="Proteomes" id="UP000571017">
    <property type="component" value="Unassembled WGS sequence"/>
</dbReference>
<evidence type="ECO:0000256" key="13">
    <source>
        <dbReference type="ARBA" id="ARBA00023316"/>
    </source>
</evidence>
<evidence type="ECO:0000259" key="19">
    <source>
        <dbReference type="Pfam" id="PF02875"/>
    </source>
</evidence>
<dbReference type="Gene3D" id="3.90.190.20">
    <property type="entry name" value="Mur ligase, C-terminal domain"/>
    <property type="match status" value="1"/>
</dbReference>
<evidence type="ECO:0000256" key="14">
    <source>
        <dbReference type="ARBA" id="ARBA00030398"/>
    </source>
</evidence>
<organism evidence="21 22">
    <name type="scientific">Halobacillus locisalis</name>
    <dbReference type="NCBI Taxonomy" id="220753"/>
    <lineage>
        <taxon>Bacteria</taxon>
        <taxon>Bacillati</taxon>
        <taxon>Bacillota</taxon>
        <taxon>Bacilli</taxon>
        <taxon>Bacillales</taxon>
        <taxon>Bacillaceae</taxon>
        <taxon>Halobacillus</taxon>
    </lineage>
</organism>
<comment type="caution">
    <text evidence="21">The sequence shown here is derived from an EMBL/GenBank/DDBJ whole genome shotgun (WGS) entry which is preliminary data.</text>
</comment>
<comment type="function">
    <text evidence="1 17 18">Cell wall formation. Catalyzes the addition of glutamate to the nucleotide precursor UDP-N-acetylmuramoyl-L-alanine (UMA).</text>
</comment>
<evidence type="ECO:0000256" key="12">
    <source>
        <dbReference type="ARBA" id="ARBA00022984"/>
    </source>
</evidence>
<keyword evidence="17 18" id="KW-0132">Cell division</keyword>
<name>A0A838CR83_9BACI</name>
<evidence type="ECO:0000256" key="8">
    <source>
        <dbReference type="ARBA" id="ARBA00022598"/>
    </source>
</evidence>
<dbReference type="InterPro" id="IPR004101">
    <property type="entry name" value="Mur_ligase_C"/>
</dbReference>
<keyword evidence="8 17" id="KW-0436">Ligase</keyword>
<dbReference type="InterPro" id="IPR036565">
    <property type="entry name" value="Mur-like_cat_sf"/>
</dbReference>
<keyword evidence="11 17" id="KW-0133">Cell shape</keyword>
<dbReference type="Pfam" id="PF02875">
    <property type="entry name" value="Mur_ligase_C"/>
    <property type="match status" value="1"/>
</dbReference>
<feature type="binding site" evidence="17">
    <location>
        <begin position="118"/>
        <end position="124"/>
    </location>
    <ligand>
        <name>ATP</name>
        <dbReference type="ChEBI" id="CHEBI:30616"/>
    </ligand>
</feature>
<evidence type="ECO:0000256" key="17">
    <source>
        <dbReference type="HAMAP-Rule" id="MF_00639"/>
    </source>
</evidence>
<keyword evidence="13 17" id="KW-0961">Cell wall biogenesis/degradation</keyword>
<evidence type="ECO:0000256" key="3">
    <source>
        <dbReference type="ARBA" id="ARBA00004752"/>
    </source>
</evidence>
<dbReference type="RefSeq" id="WP_181471271.1">
    <property type="nucleotide sequence ID" value="NZ_JACEFG010000001.1"/>
</dbReference>
<evidence type="ECO:0000259" key="20">
    <source>
        <dbReference type="Pfam" id="PF08245"/>
    </source>
</evidence>
<evidence type="ECO:0000256" key="10">
    <source>
        <dbReference type="ARBA" id="ARBA00022840"/>
    </source>
</evidence>
<accession>A0A838CR83</accession>
<gene>
    <name evidence="17" type="primary">murD</name>
    <name evidence="21" type="ORF">H0266_05035</name>
</gene>
<feature type="domain" description="Mur ligase central" evidence="20">
    <location>
        <begin position="116"/>
        <end position="289"/>
    </location>
</feature>
<keyword evidence="7 17" id="KW-0963">Cytoplasm</keyword>
<dbReference type="SUPFAM" id="SSF53623">
    <property type="entry name" value="MurD-like peptide ligases, catalytic domain"/>
    <property type="match status" value="1"/>
</dbReference>
<comment type="similarity">
    <text evidence="4 17">Belongs to the MurCDEF family.</text>
</comment>
<evidence type="ECO:0000256" key="5">
    <source>
        <dbReference type="ARBA" id="ARBA00012212"/>
    </source>
</evidence>
<evidence type="ECO:0000256" key="16">
    <source>
        <dbReference type="ARBA" id="ARBA00047632"/>
    </source>
</evidence>
<dbReference type="NCBIfam" id="TIGR01087">
    <property type="entry name" value="murD"/>
    <property type="match status" value="1"/>
</dbReference>
<comment type="catalytic activity">
    <reaction evidence="16 17 18">
        <text>UDP-N-acetyl-alpha-D-muramoyl-L-alanine + D-glutamate + ATP = UDP-N-acetyl-alpha-D-muramoyl-L-alanyl-D-glutamate + ADP + phosphate + H(+)</text>
        <dbReference type="Rhea" id="RHEA:16429"/>
        <dbReference type="ChEBI" id="CHEBI:15378"/>
        <dbReference type="ChEBI" id="CHEBI:29986"/>
        <dbReference type="ChEBI" id="CHEBI:30616"/>
        <dbReference type="ChEBI" id="CHEBI:43474"/>
        <dbReference type="ChEBI" id="CHEBI:83898"/>
        <dbReference type="ChEBI" id="CHEBI:83900"/>
        <dbReference type="ChEBI" id="CHEBI:456216"/>
        <dbReference type="EC" id="6.3.2.9"/>
    </reaction>
</comment>
<reference evidence="21 22" key="1">
    <citation type="journal article" date="2004" name="Extremophiles">
        <title>Halobacillus locisalis sp. nov., a halophilic bacterium isolated from a marine solar saltern of the Yellow Sea in Korea.</title>
        <authorList>
            <person name="Yoon J.H."/>
            <person name="Kang K.H."/>
            <person name="Oh T.K."/>
            <person name="Park Y.H."/>
        </authorList>
    </citation>
    <scope>NUCLEOTIDE SEQUENCE [LARGE SCALE GENOMIC DNA]</scope>
    <source>
        <strain evidence="21 22">KCTC 3788</strain>
    </source>
</reference>
<dbReference type="HAMAP" id="MF_00639">
    <property type="entry name" value="MurD"/>
    <property type="match status" value="1"/>
</dbReference>
<dbReference type="AlphaFoldDB" id="A0A838CR83"/>
<dbReference type="InterPro" id="IPR013221">
    <property type="entry name" value="Mur_ligase_cen"/>
</dbReference>
<dbReference type="GO" id="GO:0071555">
    <property type="term" value="P:cell wall organization"/>
    <property type="evidence" value="ECO:0007669"/>
    <property type="project" value="UniProtKB-KW"/>
</dbReference>
<keyword evidence="17 18" id="KW-0131">Cell cycle</keyword>
<dbReference type="GO" id="GO:0005524">
    <property type="term" value="F:ATP binding"/>
    <property type="evidence" value="ECO:0007669"/>
    <property type="project" value="UniProtKB-UniRule"/>
</dbReference>
<dbReference type="GO" id="GO:0051301">
    <property type="term" value="P:cell division"/>
    <property type="evidence" value="ECO:0007669"/>
    <property type="project" value="UniProtKB-KW"/>
</dbReference>
<keyword evidence="12 17" id="KW-0573">Peptidoglycan synthesis</keyword>
<dbReference type="GO" id="GO:0008360">
    <property type="term" value="P:regulation of cell shape"/>
    <property type="evidence" value="ECO:0007669"/>
    <property type="project" value="UniProtKB-KW"/>
</dbReference>
<dbReference type="GO" id="GO:0008764">
    <property type="term" value="F:UDP-N-acetylmuramoylalanine-D-glutamate ligase activity"/>
    <property type="evidence" value="ECO:0007669"/>
    <property type="project" value="UniProtKB-UniRule"/>
</dbReference>
<evidence type="ECO:0000256" key="4">
    <source>
        <dbReference type="ARBA" id="ARBA00010416"/>
    </source>
</evidence>
<dbReference type="EMBL" id="JACEFG010000001">
    <property type="protein sequence ID" value="MBA2174265.1"/>
    <property type="molecule type" value="Genomic_DNA"/>
</dbReference>
<evidence type="ECO:0000313" key="21">
    <source>
        <dbReference type="EMBL" id="MBA2174265.1"/>
    </source>
</evidence>
<dbReference type="SUPFAM" id="SSF53244">
    <property type="entry name" value="MurD-like peptide ligases, peptide-binding domain"/>
    <property type="match status" value="1"/>
</dbReference>
<feature type="domain" description="Mur ligase C-terminal" evidence="19">
    <location>
        <begin position="311"/>
        <end position="424"/>
    </location>
</feature>
<evidence type="ECO:0000256" key="6">
    <source>
        <dbReference type="ARBA" id="ARBA00015655"/>
    </source>
</evidence>
<keyword evidence="10 17" id="KW-0067">ATP-binding</keyword>
<comment type="pathway">
    <text evidence="3 17 18">Cell wall biogenesis; peptidoglycan biosynthesis.</text>
</comment>